<dbReference type="Gene3D" id="3.30.470.20">
    <property type="entry name" value="ATP-grasp fold, B domain"/>
    <property type="match status" value="1"/>
</dbReference>
<keyword evidence="2 4" id="KW-0547">Nucleotide-binding</keyword>
<evidence type="ECO:0000259" key="5">
    <source>
        <dbReference type="PROSITE" id="PS50975"/>
    </source>
</evidence>
<dbReference type="SUPFAM" id="SSF56059">
    <property type="entry name" value="Glutathione synthetase ATP-binding domain-like"/>
    <property type="match status" value="1"/>
</dbReference>
<dbReference type="Proteomes" id="UP001569963">
    <property type="component" value="Unassembled WGS sequence"/>
</dbReference>
<dbReference type="EMBL" id="JAXCEI010000002">
    <property type="protein sequence ID" value="MFA1538230.1"/>
    <property type="molecule type" value="Genomic_DNA"/>
</dbReference>
<evidence type="ECO:0000259" key="6">
    <source>
        <dbReference type="PROSITE" id="PS50979"/>
    </source>
</evidence>
<dbReference type="Pfam" id="PF02786">
    <property type="entry name" value="CPSase_L_D2"/>
    <property type="match status" value="1"/>
</dbReference>
<accession>A0ABV4Q662</accession>
<dbReference type="PANTHER" id="PTHR45007">
    <property type="entry name" value="CARBOXYLASE, PUTATIVE (AFU_ORTHOLOGUE AFUA_5G07570)-RELATED"/>
    <property type="match status" value="1"/>
</dbReference>
<keyword evidence="1" id="KW-0436">Ligase</keyword>
<keyword evidence="8" id="KW-1185">Reference proteome</keyword>
<dbReference type="InterPro" id="IPR011761">
    <property type="entry name" value="ATP-grasp"/>
</dbReference>
<evidence type="ECO:0000313" key="8">
    <source>
        <dbReference type="Proteomes" id="UP001569963"/>
    </source>
</evidence>
<dbReference type="InterPro" id="IPR005481">
    <property type="entry name" value="BC-like_N"/>
</dbReference>
<dbReference type="SUPFAM" id="SSF52440">
    <property type="entry name" value="PreATP-grasp domain"/>
    <property type="match status" value="1"/>
</dbReference>
<evidence type="ECO:0000256" key="1">
    <source>
        <dbReference type="ARBA" id="ARBA00022598"/>
    </source>
</evidence>
<organism evidence="7 8">
    <name type="scientific">Actinomadura monticuli</name>
    <dbReference type="NCBI Taxonomy" id="3097367"/>
    <lineage>
        <taxon>Bacteria</taxon>
        <taxon>Bacillati</taxon>
        <taxon>Actinomycetota</taxon>
        <taxon>Actinomycetes</taxon>
        <taxon>Streptosporangiales</taxon>
        <taxon>Thermomonosporaceae</taxon>
        <taxon>Actinomadura</taxon>
    </lineage>
</organism>
<dbReference type="RefSeq" id="WP_371947570.1">
    <property type="nucleotide sequence ID" value="NZ_JAXCEI010000002.1"/>
</dbReference>
<reference evidence="7 8" key="1">
    <citation type="submission" date="2023-11" db="EMBL/GenBank/DDBJ databases">
        <title>Actinomadura monticuli sp. nov., isolated from volcanic ash.</title>
        <authorList>
            <person name="Lee S.D."/>
            <person name="Yang H."/>
            <person name="Kim I.S."/>
        </authorList>
    </citation>
    <scope>NUCLEOTIDE SEQUENCE [LARGE SCALE GENOMIC DNA]</scope>
    <source>
        <strain evidence="7 8">DLS-62</strain>
    </source>
</reference>
<proteinExistence type="predicted"/>
<evidence type="ECO:0000256" key="2">
    <source>
        <dbReference type="ARBA" id="ARBA00022741"/>
    </source>
</evidence>
<name>A0ABV4Q662_9ACTN</name>
<keyword evidence="3 4" id="KW-0067">ATP-binding</keyword>
<dbReference type="PROSITE" id="PS50975">
    <property type="entry name" value="ATP_GRASP"/>
    <property type="match status" value="1"/>
</dbReference>
<comment type="caution">
    <text evidence="7">The sequence shown here is derived from an EMBL/GenBank/DDBJ whole genome shotgun (WGS) entry which is preliminary data.</text>
</comment>
<dbReference type="InterPro" id="IPR016185">
    <property type="entry name" value="PreATP-grasp_dom_sf"/>
</dbReference>
<dbReference type="PROSITE" id="PS50979">
    <property type="entry name" value="BC"/>
    <property type="match status" value="1"/>
</dbReference>
<feature type="domain" description="Biotin carboxylation" evidence="6">
    <location>
        <begin position="1"/>
        <end position="316"/>
    </location>
</feature>
<evidence type="ECO:0000256" key="4">
    <source>
        <dbReference type="PROSITE-ProRule" id="PRU00409"/>
    </source>
</evidence>
<gene>
    <name evidence="7" type="ORF">SM611_04745</name>
</gene>
<protein>
    <submittedName>
        <fullName evidence="7">Biotin carboxylase N-terminal domain-containing protein</fullName>
    </submittedName>
</protein>
<dbReference type="InterPro" id="IPR005479">
    <property type="entry name" value="CPAse_ATP-bd"/>
</dbReference>
<sequence>MGRTLLIADEGETAVRIARAAAELGWRSLALREMLDERTPHGACPDAGLVLEAAARADAGLVHPGRGALSLDARFARRCARADLTLIGPPPDVLETITDRGRMRALAGAVGVPVPPGPADPVSWEEAEAFLASLRGQAVLLRPASPPGRTGACVVEDPAGLRRLRARWAASGTVRDVYVEEFVERTARVEVQTVGDGRLVAHLWERQPLRRGSDAPRWQAPAAGLPAPTRFLLLDAAMRLAGAMPYRGVSTMTFLLTPTRRFFLTRVDPHLHSGHSVTERLAGLDLFATQLRLARGDTIRDLGLEEHLRPSLPLPG</sequence>
<feature type="domain" description="ATP-grasp" evidence="5">
    <location>
        <begin position="104"/>
        <end position="295"/>
    </location>
</feature>
<dbReference type="InterPro" id="IPR011764">
    <property type="entry name" value="Biotin_carboxylation_dom"/>
</dbReference>
<dbReference type="Pfam" id="PF00289">
    <property type="entry name" value="Biotin_carb_N"/>
    <property type="match status" value="1"/>
</dbReference>
<evidence type="ECO:0000256" key="3">
    <source>
        <dbReference type="ARBA" id="ARBA00022840"/>
    </source>
</evidence>
<dbReference type="PANTHER" id="PTHR45007:SF1">
    <property type="entry name" value="CARBOXYLASE, PUTATIVE (AFU_ORTHOLOGUE AFUA_5G07570)-RELATED"/>
    <property type="match status" value="1"/>
</dbReference>
<evidence type="ECO:0000313" key="7">
    <source>
        <dbReference type="EMBL" id="MFA1538230.1"/>
    </source>
</evidence>